<sequence length="336" mass="37131">MSVSNQKLRIAVVGTKGQALRIAIPTIQLSDNADFVGLIGSNFEGTKTAAATYGVKAFESAQELISSDAVDAVWVCVPNSMHTDVAQTYIQGGVHVLLEKPMATTSASAQTLLEVSKNSPAVLKIAYQHRFRDAHAQIRKQIHDGSFGEIGMMRLHRFWKFPYFPNQVVADLSEWRKSPEESGGWAINDIGCHLIDLMLWLSPKPVEFLDGFFTRRFEGVSLDSSAFLRLRTGQTSLMSIETSNALESPGSILEIYGEGGWLRSMDSFHDVATNETNFSGRSTFESTSQGTYLRMLEDFICACNHLPSIGATAEEAFESVVIVEQARNQSRFMEDL</sequence>
<evidence type="ECO:0000313" key="3">
    <source>
        <dbReference type="EMBL" id="CAB4742404.1"/>
    </source>
</evidence>
<dbReference type="InterPro" id="IPR000683">
    <property type="entry name" value="Gfo/Idh/MocA-like_OxRdtase_N"/>
</dbReference>
<dbReference type="Pfam" id="PF01408">
    <property type="entry name" value="GFO_IDH_MocA"/>
    <property type="match status" value="1"/>
</dbReference>
<dbReference type="Pfam" id="PF22725">
    <property type="entry name" value="GFO_IDH_MocA_C3"/>
    <property type="match status" value="1"/>
</dbReference>
<feature type="domain" description="GFO/IDH/MocA-like oxidoreductase" evidence="2">
    <location>
        <begin position="136"/>
        <end position="263"/>
    </location>
</feature>
<dbReference type="SUPFAM" id="SSF55347">
    <property type="entry name" value="Glyceraldehyde-3-phosphate dehydrogenase-like, C-terminal domain"/>
    <property type="match status" value="1"/>
</dbReference>
<proteinExistence type="predicted"/>
<dbReference type="AlphaFoldDB" id="A0A6J7TK80"/>
<evidence type="ECO:0000313" key="4">
    <source>
        <dbReference type="EMBL" id="CAB5053895.1"/>
    </source>
</evidence>
<dbReference type="InterPro" id="IPR051450">
    <property type="entry name" value="Gfo/Idh/MocA_Oxidoreductases"/>
</dbReference>
<dbReference type="PANTHER" id="PTHR43377">
    <property type="entry name" value="BILIVERDIN REDUCTASE A"/>
    <property type="match status" value="1"/>
</dbReference>
<gene>
    <name evidence="3" type="ORF">UFOPK2837_00082</name>
    <name evidence="4" type="ORF">UFOPK4319_00273</name>
</gene>
<evidence type="ECO:0000259" key="2">
    <source>
        <dbReference type="Pfam" id="PF22725"/>
    </source>
</evidence>
<dbReference type="EMBL" id="CAEZZF010000002">
    <property type="protein sequence ID" value="CAB4742404.1"/>
    <property type="molecule type" value="Genomic_DNA"/>
</dbReference>
<dbReference type="PANTHER" id="PTHR43377:SF1">
    <property type="entry name" value="BILIVERDIN REDUCTASE A"/>
    <property type="match status" value="1"/>
</dbReference>
<dbReference type="SUPFAM" id="SSF51735">
    <property type="entry name" value="NAD(P)-binding Rossmann-fold domains"/>
    <property type="match status" value="1"/>
</dbReference>
<name>A0A6J7TK80_9ZZZZ</name>
<feature type="domain" description="Gfo/Idh/MocA-like oxidoreductase N-terminal" evidence="1">
    <location>
        <begin position="8"/>
        <end position="124"/>
    </location>
</feature>
<dbReference type="Gene3D" id="3.40.50.720">
    <property type="entry name" value="NAD(P)-binding Rossmann-like Domain"/>
    <property type="match status" value="1"/>
</dbReference>
<accession>A0A6J7TK80</accession>
<dbReference type="InterPro" id="IPR036291">
    <property type="entry name" value="NAD(P)-bd_dom_sf"/>
</dbReference>
<reference evidence="4" key="1">
    <citation type="submission" date="2020-05" db="EMBL/GenBank/DDBJ databases">
        <authorList>
            <person name="Chiriac C."/>
            <person name="Salcher M."/>
            <person name="Ghai R."/>
            <person name="Kavagutti S V."/>
        </authorList>
    </citation>
    <scope>NUCLEOTIDE SEQUENCE</scope>
</reference>
<dbReference type="GO" id="GO:0000166">
    <property type="term" value="F:nucleotide binding"/>
    <property type="evidence" value="ECO:0007669"/>
    <property type="project" value="InterPro"/>
</dbReference>
<dbReference type="InterPro" id="IPR055170">
    <property type="entry name" value="GFO_IDH_MocA-like_dom"/>
</dbReference>
<dbReference type="Gene3D" id="3.30.360.10">
    <property type="entry name" value="Dihydrodipicolinate Reductase, domain 2"/>
    <property type="match status" value="1"/>
</dbReference>
<protein>
    <submittedName>
        <fullName evidence="4">Unannotated protein</fullName>
    </submittedName>
</protein>
<dbReference type="EMBL" id="CAFBQN010000009">
    <property type="protein sequence ID" value="CAB5053895.1"/>
    <property type="molecule type" value="Genomic_DNA"/>
</dbReference>
<organism evidence="4">
    <name type="scientific">freshwater metagenome</name>
    <dbReference type="NCBI Taxonomy" id="449393"/>
    <lineage>
        <taxon>unclassified sequences</taxon>
        <taxon>metagenomes</taxon>
        <taxon>ecological metagenomes</taxon>
    </lineage>
</organism>
<evidence type="ECO:0000259" key="1">
    <source>
        <dbReference type="Pfam" id="PF01408"/>
    </source>
</evidence>